<dbReference type="Gramene" id="TraesROB_scaffold_076327_01G000200.1">
    <property type="protein sequence ID" value="TraesROB_scaffold_076327_01G000200.1"/>
    <property type="gene ID" value="TraesROB_scaffold_076327_01G000200"/>
</dbReference>
<dbReference type="PANTHER" id="PTHR27008:SF497">
    <property type="entry name" value="OS11G0695000 PROTEIN"/>
    <property type="match status" value="1"/>
</dbReference>
<dbReference type="Pfam" id="PF00560">
    <property type="entry name" value="LRR_1"/>
    <property type="match status" value="5"/>
</dbReference>
<dbReference type="InterPro" id="IPR011009">
    <property type="entry name" value="Kinase-like_dom_sf"/>
</dbReference>
<dbReference type="Gene3D" id="3.30.200.20">
    <property type="entry name" value="Phosphorylase Kinase, domain 1"/>
    <property type="match status" value="1"/>
</dbReference>
<dbReference type="InterPro" id="IPR001611">
    <property type="entry name" value="Leu-rich_rpt"/>
</dbReference>
<dbReference type="Gene3D" id="3.80.10.10">
    <property type="entry name" value="Ribonuclease Inhibitor"/>
    <property type="match status" value="5"/>
</dbReference>
<proteinExistence type="inferred from homology"/>
<evidence type="ECO:0000256" key="13">
    <source>
        <dbReference type="ARBA" id="ARBA00023136"/>
    </source>
</evidence>
<evidence type="ECO:0000256" key="16">
    <source>
        <dbReference type="PROSITE-ProRule" id="PRU10141"/>
    </source>
</evidence>
<dbReference type="EnsemblPlants" id="TraesCS4D02G352500.1">
    <property type="protein sequence ID" value="TraesCS4D02G352500.1"/>
    <property type="gene ID" value="TraesCS4D02G352500"/>
</dbReference>
<dbReference type="FunFam" id="3.30.200.20:FF:000661">
    <property type="entry name" value="Serine-threonine protein kinase plant-type"/>
    <property type="match status" value="1"/>
</dbReference>
<dbReference type="Gramene" id="TraesCS4D03G0815600.1">
    <property type="protein sequence ID" value="TraesCS4D03G0815600.1.CDS"/>
    <property type="gene ID" value="TraesCS4D03G0815600"/>
</dbReference>
<evidence type="ECO:0000256" key="11">
    <source>
        <dbReference type="ARBA" id="ARBA00022840"/>
    </source>
</evidence>
<dbReference type="Gramene" id="TraesCLE_scaffold_097697_01G000200.1">
    <property type="protein sequence ID" value="TraesCLE_scaffold_097697_01G000200.1"/>
    <property type="gene ID" value="TraesCLE_scaffold_097697_01G000200"/>
</dbReference>
<evidence type="ECO:0000256" key="1">
    <source>
        <dbReference type="ARBA" id="ARBA00004251"/>
    </source>
</evidence>
<dbReference type="SUPFAM" id="SSF56112">
    <property type="entry name" value="Protein kinase-like (PK-like)"/>
    <property type="match status" value="1"/>
</dbReference>
<dbReference type="FunFam" id="3.80.10.10:FF:000383">
    <property type="entry name" value="Leucine-rich repeat receptor protein kinase EMS1"/>
    <property type="match status" value="1"/>
</dbReference>
<evidence type="ECO:0000256" key="4">
    <source>
        <dbReference type="ARBA" id="ARBA00022614"/>
    </source>
</evidence>
<dbReference type="InterPro" id="IPR000719">
    <property type="entry name" value="Prot_kinase_dom"/>
</dbReference>
<evidence type="ECO:0000256" key="15">
    <source>
        <dbReference type="ARBA" id="ARBA00023180"/>
    </source>
</evidence>
<feature type="binding site" evidence="16">
    <location>
        <position position="693"/>
    </location>
    <ligand>
        <name>ATP</name>
        <dbReference type="ChEBI" id="CHEBI:30616"/>
    </ligand>
</feature>
<keyword evidence="7" id="KW-0732">Signal</keyword>
<dbReference type="OMA" id="WISCPNI"/>
<keyword evidence="13 17" id="KW-0472">Membrane</keyword>
<name>A0A3B6JNX5_WHEAT</name>
<keyword evidence="11 16" id="KW-0067">ATP-binding</keyword>
<dbReference type="SMR" id="A0A3B6JNX5"/>
<reference evidence="19" key="1">
    <citation type="submission" date="2018-08" db="EMBL/GenBank/DDBJ databases">
        <authorList>
            <person name="Rossello M."/>
        </authorList>
    </citation>
    <scope>NUCLEOTIDE SEQUENCE [LARGE SCALE GENOMIC DNA]</scope>
    <source>
        <strain evidence="19">cv. Chinese Spring</strain>
    </source>
</reference>
<dbReference type="Proteomes" id="UP000019116">
    <property type="component" value="Chromosome 4D"/>
</dbReference>
<dbReference type="GO" id="GO:0004672">
    <property type="term" value="F:protein kinase activity"/>
    <property type="evidence" value="ECO:0007669"/>
    <property type="project" value="InterPro"/>
</dbReference>
<organism evidence="19">
    <name type="scientific">Triticum aestivum</name>
    <name type="common">Wheat</name>
    <dbReference type="NCBI Taxonomy" id="4565"/>
    <lineage>
        <taxon>Eukaryota</taxon>
        <taxon>Viridiplantae</taxon>
        <taxon>Streptophyta</taxon>
        <taxon>Embryophyta</taxon>
        <taxon>Tracheophyta</taxon>
        <taxon>Spermatophyta</taxon>
        <taxon>Magnoliopsida</taxon>
        <taxon>Liliopsida</taxon>
        <taxon>Poales</taxon>
        <taxon>Poaceae</taxon>
        <taxon>BOP clade</taxon>
        <taxon>Pooideae</taxon>
        <taxon>Triticodae</taxon>
        <taxon>Triticeae</taxon>
        <taxon>Triticinae</taxon>
        <taxon>Triticum</taxon>
    </lineage>
</organism>
<dbReference type="GO" id="GO:0005886">
    <property type="term" value="C:plasma membrane"/>
    <property type="evidence" value="ECO:0007669"/>
    <property type="project" value="UniProtKB-SubCell"/>
</dbReference>
<evidence type="ECO:0000313" key="19">
    <source>
        <dbReference type="EnsemblPlants" id="TraesCS4D02G352500.1"/>
    </source>
</evidence>
<dbReference type="PROSITE" id="PS00107">
    <property type="entry name" value="PROTEIN_KINASE_ATP"/>
    <property type="match status" value="1"/>
</dbReference>
<dbReference type="FunFam" id="3.80.10.10:FF:000101">
    <property type="entry name" value="LRR receptor-like serine/threonine-protein kinase ERECTA"/>
    <property type="match status" value="1"/>
</dbReference>
<evidence type="ECO:0000256" key="5">
    <source>
        <dbReference type="ARBA" id="ARBA00022679"/>
    </source>
</evidence>
<dbReference type="InterPro" id="IPR032675">
    <property type="entry name" value="LRR_dom_sf"/>
</dbReference>
<evidence type="ECO:0000256" key="8">
    <source>
        <dbReference type="ARBA" id="ARBA00022737"/>
    </source>
</evidence>
<keyword evidence="10" id="KW-0418">Kinase</keyword>
<dbReference type="InterPro" id="IPR003591">
    <property type="entry name" value="Leu-rich_rpt_typical-subtyp"/>
</dbReference>
<keyword evidence="20" id="KW-1185">Reference proteome</keyword>
<evidence type="ECO:0000256" key="6">
    <source>
        <dbReference type="ARBA" id="ARBA00022692"/>
    </source>
</evidence>
<evidence type="ECO:0000256" key="9">
    <source>
        <dbReference type="ARBA" id="ARBA00022741"/>
    </source>
</evidence>
<evidence type="ECO:0000256" key="17">
    <source>
        <dbReference type="SAM" id="Phobius"/>
    </source>
</evidence>
<comment type="similarity">
    <text evidence="2">Belongs to the protein kinase superfamily. Ser/Thr protein kinase family.</text>
</comment>
<sequence>MLADPSLHRNNDSDLAALLAFKAQCSDPLDILGRNWTTGTSFCHWVGVSCSRRLQRVTALVLPGIPLQGTVSSYLGNLSFLHVLNLTNTNLTGFIPPDIGKSSRLVVLDLSLNGLSGIIPHTIGNLTKLKVLVLSQNDLSGKIPYDLQNLNNLRNIDLGTNQLSGLIPQQLFNNTPQLIDLNLGNNSLSGPIPPGIASCAMLETLLLQRNQLSGPVPPTIFNMSRLELLILASNSYLTGPIPSNKSFNLPMLLKFGMGSNSFRGRIPLGLASCRYLEVVSLSVNSFVDFVPAWFAKLSQLTWISLGGNGLVGSIPGELSNLTLLNVLDLSYCNLSGRIPDELGEISHLTHLHLSYNDLTGSFPAFVGNLSQLSLLALESNCLTGLVPVTIGNLRTLNFLDIGSNLLNGTVDFLSTLSNCRQLQYIDIGMCSFTGSIPTYIGNLSAALYYFFANDNYLTGIIPATISNLSRLSILSFAGNQLSSTNLDSVTLLENLEELDLSGNNIFGPIPTHIGALTRLHELGLRNNHFSGVIPSGTIPKYLANFTSLTSLNLCFNKFQGEIPDGGIFPKNISSQSLMGNAGLCGAPRLGFLPCLVDSHPSNKHSLRFLLPVLMITLGAIAIILYLMNRKKNRKQPDVTTSIDIADVINHRLVSYHDIARATDNFNDDKILGAGSFGKVYKGQLDDGSVVAIKVLNMQVEQAVRSFDAECQVLRMARHRNLIRILNTCSNLDFRALLLQYMPNGSLEAHLHTGNKEPLGFIKRLDIMLGVSEAMEYLHHHHCEVVLHCDLKPSNVLFDEDMTVHVADFGIAKLLIGDDNSMVSRSLHRNIDFLVSTFELGLECSSDSPDQRMSMSDVVVRLKNMKKDYSASIATTQGADDR</sequence>
<dbReference type="InterPro" id="IPR051809">
    <property type="entry name" value="Plant_receptor-like_S/T_kinase"/>
</dbReference>
<reference evidence="19" key="2">
    <citation type="submission" date="2018-10" db="UniProtKB">
        <authorList>
            <consortium name="EnsemblPlants"/>
        </authorList>
    </citation>
    <scope>IDENTIFICATION</scope>
</reference>
<dbReference type="SMART" id="SM00369">
    <property type="entry name" value="LRR_TYP"/>
    <property type="match status" value="7"/>
</dbReference>
<dbReference type="PANTHER" id="PTHR27008">
    <property type="entry name" value="OS04G0122200 PROTEIN"/>
    <property type="match status" value="1"/>
</dbReference>
<dbReference type="Pfam" id="PF13855">
    <property type="entry name" value="LRR_8"/>
    <property type="match status" value="1"/>
</dbReference>
<dbReference type="InterPro" id="IPR008271">
    <property type="entry name" value="Ser/Thr_kinase_AS"/>
</dbReference>
<keyword evidence="14" id="KW-0675">Receptor</keyword>
<dbReference type="Gramene" id="TraesCAD_scaffold_091735_01G000200.1">
    <property type="protein sequence ID" value="TraesCAD_scaffold_091735_01G000200.1"/>
    <property type="gene ID" value="TraesCAD_scaffold_091735_01G000200"/>
</dbReference>
<dbReference type="Gramene" id="TraesWEE_scaffold_131218_01G000200.1">
    <property type="protein sequence ID" value="TraesWEE_scaffold_131218_01G000200.1"/>
    <property type="gene ID" value="TraesWEE_scaffold_131218_01G000200"/>
</dbReference>
<dbReference type="InterPro" id="IPR013210">
    <property type="entry name" value="LRR_N_plant-typ"/>
</dbReference>
<dbReference type="OrthoDB" id="676979at2759"/>
<keyword evidence="8" id="KW-0677">Repeat</keyword>
<evidence type="ECO:0000256" key="2">
    <source>
        <dbReference type="ARBA" id="ARBA00008684"/>
    </source>
</evidence>
<keyword evidence="12 17" id="KW-1133">Transmembrane helix</keyword>
<dbReference type="Pfam" id="PF23598">
    <property type="entry name" value="LRR_14"/>
    <property type="match status" value="1"/>
</dbReference>
<evidence type="ECO:0000256" key="10">
    <source>
        <dbReference type="ARBA" id="ARBA00022777"/>
    </source>
</evidence>
<evidence type="ECO:0000256" key="7">
    <source>
        <dbReference type="ARBA" id="ARBA00022729"/>
    </source>
</evidence>
<dbReference type="FunFam" id="3.80.10.10:FF:000470">
    <property type="entry name" value="LRR receptor-like serine/threonine-protein kinase RPK2"/>
    <property type="match status" value="1"/>
</dbReference>
<keyword evidence="4" id="KW-0433">Leucine-rich repeat</keyword>
<dbReference type="SMART" id="SM00220">
    <property type="entry name" value="S_TKc"/>
    <property type="match status" value="1"/>
</dbReference>
<comment type="subcellular location">
    <subcellularLocation>
        <location evidence="1">Cell membrane</location>
        <topology evidence="1">Single-pass type I membrane protein</topology>
    </subcellularLocation>
</comment>
<evidence type="ECO:0000256" key="14">
    <source>
        <dbReference type="ARBA" id="ARBA00023170"/>
    </source>
</evidence>
<dbReference type="Gene3D" id="1.10.510.10">
    <property type="entry name" value="Transferase(Phosphotransferase) domain 1"/>
    <property type="match status" value="1"/>
</dbReference>
<dbReference type="GO" id="GO:0005524">
    <property type="term" value="F:ATP binding"/>
    <property type="evidence" value="ECO:0007669"/>
    <property type="project" value="UniProtKB-UniRule"/>
</dbReference>
<keyword evidence="9 16" id="KW-0547">Nucleotide-binding</keyword>
<evidence type="ECO:0000313" key="20">
    <source>
        <dbReference type="Proteomes" id="UP000019116"/>
    </source>
</evidence>
<keyword evidence="3" id="KW-1003">Cell membrane</keyword>
<dbReference type="STRING" id="4565.A0A3B6JNX5"/>
<dbReference type="Gramene" id="TraesCS4D02G352500.1">
    <property type="protein sequence ID" value="TraesCS4D02G352500.1"/>
    <property type="gene ID" value="TraesCS4D02G352500"/>
</dbReference>
<keyword evidence="6 17" id="KW-0812">Transmembrane</keyword>
<dbReference type="SUPFAM" id="SSF52058">
    <property type="entry name" value="L domain-like"/>
    <property type="match status" value="2"/>
</dbReference>
<evidence type="ECO:0000256" key="3">
    <source>
        <dbReference type="ARBA" id="ARBA00022475"/>
    </source>
</evidence>
<dbReference type="Pfam" id="PF08263">
    <property type="entry name" value="LRRNT_2"/>
    <property type="match status" value="1"/>
</dbReference>
<dbReference type="PROSITE" id="PS00108">
    <property type="entry name" value="PROTEIN_KINASE_ST"/>
    <property type="match status" value="1"/>
</dbReference>
<dbReference type="AlphaFoldDB" id="A0A3B6JNX5"/>
<feature type="transmembrane region" description="Helical" evidence="17">
    <location>
        <begin position="608"/>
        <end position="627"/>
    </location>
</feature>
<accession>A0A3B6JNX5</accession>
<dbReference type="InterPro" id="IPR017441">
    <property type="entry name" value="Protein_kinase_ATP_BS"/>
</dbReference>
<protein>
    <recommendedName>
        <fullName evidence="18">Protein kinase domain-containing protein</fullName>
    </recommendedName>
</protein>
<keyword evidence="15" id="KW-0325">Glycoprotein</keyword>
<evidence type="ECO:0000256" key="12">
    <source>
        <dbReference type="ARBA" id="ARBA00022989"/>
    </source>
</evidence>
<evidence type="ECO:0000259" key="18">
    <source>
        <dbReference type="PROSITE" id="PS50011"/>
    </source>
</evidence>
<feature type="domain" description="Protein kinase" evidence="18">
    <location>
        <begin position="665"/>
        <end position="881"/>
    </location>
</feature>
<keyword evidence="5" id="KW-0808">Transferase</keyword>
<dbReference type="PROSITE" id="PS50011">
    <property type="entry name" value="PROTEIN_KINASE_DOM"/>
    <property type="match status" value="1"/>
</dbReference>
<dbReference type="Pfam" id="PF00069">
    <property type="entry name" value="Pkinase"/>
    <property type="match status" value="1"/>
</dbReference>
<dbReference type="InterPro" id="IPR055414">
    <property type="entry name" value="LRR_R13L4/SHOC2-like"/>
</dbReference>
<dbReference type="GO" id="GO:0051606">
    <property type="term" value="P:detection of stimulus"/>
    <property type="evidence" value="ECO:0007669"/>
    <property type="project" value="UniProtKB-ARBA"/>
</dbReference>